<accession>A0A2U3E0Q5</accession>
<dbReference type="Proteomes" id="UP000245956">
    <property type="component" value="Unassembled WGS sequence"/>
</dbReference>
<reference evidence="2 5" key="4">
    <citation type="journal article" date="2024" name="Microbiol. Resour. Announc.">
        <title>Genome annotations for the ascomycete fungi Trichoderma harzianum, Trichoderma aggressivum, and Purpureocillium lilacinum.</title>
        <authorList>
            <person name="Beijen E.P.W."/>
            <person name="Ohm R.A."/>
        </authorList>
    </citation>
    <scope>NUCLEOTIDE SEQUENCE [LARGE SCALE GENOMIC DNA]</scope>
    <source>
        <strain evidence="2 5">CBS 150709</strain>
    </source>
</reference>
<evidence type="ECO:0000313" key="3">
    <source>
        <dbReference type="EMBL" id="PWI68062.1"/>
    </source>
</evidence>
<dbReference type="EMBL" id="LCWV01000016">
    <property type="protein sequence ID" value="PWI68062.1"/>
    <property type="molecule type" value="Genomic_DNA"/>
</dbReference>
<organism evidence="3 4">
    <name type="scientific">Purpureocillium lilacinum</name>
    <name type="common">Paecilomyces lilacinus</name>
    <dbReference type="NCBI Taxonomy" id="33203"/>
    <lineage>
        <taxon>Eukaryota</taxon>
        <taxon>Fungi</taxon>
        <taxon>Dikarya</taxon>
        <taxon>Ascomycota</taxon>
        <taxon>Pezizomycotina</taxon>
        <taxon>Sordariomycetes</taxon>
        <taxon>Hypocreomycetidae</taxon>
        <taxon>Hypocreales</taxon>
        <taxon>Ophiocordycipitaceae</taxon>
        <taxon>Purpureocillium</taxon>
    </lineage>
</organism>
<name>A0A2U3E0Q5_PURLI</name>
<gene>
    <name evidence="3" type="ORF">PCL_02463</name>
    <name evidence="2" type="ORF">Purlil1_11185</name>
</gene>
<evidence type="ECO:0000313" key="5">
    <source>
        <dbReference type="Proteomes" id="UP001287286"/>
    </source>
</evidence>
<comment type="caution">
    <text evidence="3">The sequence shown here is derived from an EMBL/GenBank/DDBJ whole genome shotgun (WGS) entry which is preliminary data.</text>
</comment>
<evidence type="ECO:0000313" key="4">
    <source>
        <dbReference type="Proteomes" id="UP000245956"/>
    </source>
</evidence>
<proteinExistence type="predicted"/>
<evidence type="ECO:0000313" key="2">
    <source>
        <dbReference type="EMBL" id="KAK4082527.1"/>
    </source>
</evidence>
<dbReference type="AlphaFoldDB" id="A0A2U3E0Q5"/>
<sequence>MGTPFARPIGPKACETLHKGAPGGGWASLGKRGRDGWLDKRVRGRPERRSAQFADLAYQRGTALCQPRALSSGQGRPSIGSPAASGLRAPRALRLGSCFGGLRRRLLSLARGKNRFISQLAVGTVAVEPRRVMFPA</sequence>
<reference evidence="3 4" key="2">
    <citation type="journal article" date="2016" name="Front. Microbiol.">
        <title>Genome and transcriptome sequences reveal the specific parasitism of the nematophagous Purpureocillium lilacinum 36-1.</title>
        <authorList>
            <person name="Xie J."/>
            <person name="Li S."/>
            <person name="Mo C."/>
            <person name="Xiao X."/>
            <person name="Peng D."/>
            <person name="Wang G."/>
            <person name="Xiao Y."/>
        </authorList>
    </citation>
    <scope>NUCLEOTIDE SEQUENCE [LARGE SCALE GENOMIC DNA]</scope>
    <source>
        <strain evidence="3 4">36-1</strain>
    </source>
</reference>
<dbReference type="EMBL" id="JAWRVI010000064">
    <property type="protein sequence ID" value="KAK4082527.1"/>
    <property type="molecule type" value="Genomic_DNA"/>
</dbReference>
<feature type="region of interest" description="Disordered" evidence="1">
    <location>
        <begin position="67"/>
        <end position="86"/>
    </location>
</feature>
<reference evidence="2" key="3">
    <citation type="submission" date="2023-11" db="EMBL/GenBank/DDBJ databases">
        <authorList>
            <person name="Beijen E."/>
            <person name="Ohm R.A."/>
        </authorList>
    </citation>
    <scope>NUCLEOTIDE SEQUENCE</scope>
    <source>
        <strain evidence="2">CBS 150709</strain>
    </source>
</reference>
<keyword evidence="5" id="KW-1185">Reference proteome</keyword>
<evidence type="ECO:0000256" key="1">
    <source>
        <dbReference type="SAM" id="MobiDB-lite"/>
    </source>
</evidence>
<protein>
    <submittedName>
        <fullName evidence="3">Uncharacterized protein</fullName>
    </submittedName>
</protein>
<dbReference type="Proteomes" id="UP001287286">
    <property type="component" value="Unassembled WGS sequence"/>
</dbReference>
<reference evidence="3" key="1">
    <citation type="submission" date="2015-05" db="EMBL/GenBank/DDBJ databases">
        <authorList>
            <person name="Wang D.B."/>
            <person name="Wang M."/>
        </authorList>
    </citation>
    <scope>NUCLEOTIDE SEQUENCE</scope>
    <source>
        <strain evidence="3">36-1</strain>
    </source>
</reference>